<sequence length="73" mass="8592">MNNSRSFSKTSIINDQDEDFLVSPLFNKVSYLGQSQSILNKNLFIIVWDNYKDTLRFNFAIGNWIQIEYSTTF</sequence>
<accession>A0A3M7RDW2</accession>
<comment type="caution">
    <text evidence="1">The sequence shown here is derived from an EMBL/GenBank/DDBJ whole genome shotgun (WGS) entry which is preliminary data.</text>
</comment>
<evidence type="ECO:0000313" key="1">
    <source>
        <dbReference type="EMBL" id="RNA21697.1"/>
    </source>
</evidence>
<organism evidence="1 2">
    <name type="scientific">Brachionus plicatilis</name>
    <name type="common">Marine rotifer</name>
    <name type="synonym">Brachionus muelleri</name>
    <dbReference type="NCBI Taxonomy" id="10195"/>
    <lineage>
        <taxon>Eukaryota</taxon>
        <taxon>Metazoa</taxon>
        <taxon>Spiralia</taxon>
        <taxon>Gnathifera</taxon>
        <taxon>Rotifera</taxon>
        <taxon>Eurotatoria</taxon>
        <taxon>Monogononta</taxon>
        <taxon>Pseudotrocha</taxon>
        <taxon>Ploima</taxon>
        <taxon>Brachionidae</taxon>
        <taxon>Brachionus</taxon>
    </lineage>
</organism>
<dbReference type="EMBL" id="REGN01003625">
    <property type="protein sequence ID" value="RNA21697.1"/>
    <property type="molecule type" value="Genomic_DNA"/>
</dbReference>
<reference evidence="1 2" key="1">
    <citation type="journal article" date="2018" name="Sci. Rep.">
        <title>Genomic signatures of local adaptation to the degree of environmental predictability in rotifers.</title>
        <authorList>
            <person name="Franch-Gras L."/>
            <person name="Hahn C."/>
            <person name="Garcia-Roger E.M."/>
            <person name="Carmona M.J."/>
            <person name="Serra M."/>
            <person name="Gomez A."/>
        </authorList>
    </citation>
    <scope>NUCLEOTIDE SEQUENCE [LARGE SCALE GENOMIC DNA]</scope>
    <source>
        <strain evidence="1">HYR1</strain>
    </source>
</reference>
<keyword evidence="2" id="KW-1185">Reference proteome</keyword>
<name>A0A3M7RDW2_BRAPC</name>
<dbReference type="AlphaFoldDB" id="A0A3M7RDW2"/>
<proteinExistence type="predicted"/>
<protein>
    <submittedName>
        <fullName evidence="1">Uncharacterized protein</fullName>
    </submittedName>
</protein>
<dbReference type="Proteomes" id="UP000276133">
    <property type="component" value="Unassembled WGS sequence"/>
</dbReference>
<gene>
    <name evidence="1" type="ORF">BpHYR1_015743</name>
</gene>
<evidence type="ECO:0000313" key="2">
    <source>
        <dbReference type="Proteomes" id="UP000276133"/>
    </source>
</evidence>